<protein>
    <recommendedName>
        <fullName evidence="4">PEP-CTERM sorting domain-containing protein</fullName>
    </recommendedName>
</protein>
<gene>
    <name evidence="2" type="ORF">RZN69_01335</name>
</gene>
<reference evidence="2 3" key="1">
    <citation type="submission" date="2023-10" db="EMBL/GenBank/DDBJ databases">
        <title>Rubellicoccus peritrichatus gen. nov., sp. nov., isolated from an algae of coral reef tank.</title>
        <authorList>
            <person name="Luo J."/>
        </authorList>
    </citation>
    <scope>NUCLEOTIDE SEQUENCE [LARGE SCALE GENOMIC DNA]</scope>
    <source>
        <strain evidence="2 3">CR14</strain>
    </source>
</reference>
<keyword evidence="1" id="KW-0732">Signal</keyword>
<keyword evidence="3" id="KW-1185">Reference proteome</keyword>
<proteinExistence type="predicted"/>
<dbReference type="Proteomes" id="UP001304300">
    <property type="component" value="Chromosome"/>
</dbReference>
<dbReference type="EMBL" id="CP136920">
    <property type="protein sequence ID" value="WOO41713.1"/>
    <property type="molecule type" value="Genomic_DNA"/>
</dbReference>
<feature type="chain" id="PRO_5042846837" description="PEP-CTERM sorting domain-containing protein" evidence="1">
    <location>
        <begin position="25"/>
        <end position="188"/>
    </location>
</feature>
<dbReference type="KEGG" id="puo:RZN69_01335"/>
<evidence type="ECO:0000313" key="3">
    <source>
        <dbReference type="Proteomes" id="UP001304300"/>
    </source>
</evidence>
<accession>A0AAQ3LDS9</accession>
<dbReference type="RefSeq" id="WP_317834197.1">
    <property type="nucleotide sequence ID" value="NZ_CP136920.1"/>
</dbReference>
<dbReference type="AlphaFoldDB" id="A0AAQ3LDS9"/>
<name>A0AAQ3LDS9_9BACT</name>
<evidence type="ECO:0000256" key="1">
    <source>
        <dbReference type="SAM" id="SignalP"/>
    </source>
</evidence>
<feature type="signal peptide" evidence="1">
    <location>
        <begin position="1"/>
        <end position="24"/>
    </location>
</feature>
<organism evidence="2 3">
    <name type="scientific">Rubellicoccus peritrichatus</name>
    <dbReference type="NCBI Taxonomy" id="3080537"/>
    <lineage>
        <taxon>Bacteria</taxon>
        <taxon>Pseudomonadati</taxon>
        <taxon>Verrucomicrobiota</taxon>
        <taxon>Opitutia</taxon>
        <taxon>Puniceicoccales</taxon>
        <taxon>Cerasicoccaceae</taxon>
        <taxon>Rubellicoccus</taxon>
    </lineage>
</organism>
<sequence>MSTIKSSLGTLAAVASLATPAVDAAVQASPISNQPLNNLITSIDIDGNGTDDFEINADIQQISVVDILSLGSVFNAGELTPLTGGEAINGGLSFGDPAGFAEFLGNGTQYAGFGFQRDGNNHFAWLEFNFPDSTFTNGSIVGGAWETIADTTISAGGAIPEPRDAALAGGILAGIVAFIRHKLRRSKD</sequence>
<evidence type="ECO:0008006" key="4">
    <source>
        <dbReference type="Google" id="ProtNLM"/>
    </source>
</evidence>
<evidence type="ECO:0000313" key="2">
    <source>
        <dbReference type="EMBL" id="WOO41713.1"/>
    </source>
</evidence>